<comment type="caution">
    <text evidence="1">The sequence shown here is derived from an EMBL/GenBank/DDBJ whole genome shotgun (WGS) entry which is preliminary data.</text>
</comment>
<evidence type="ECO:0000313" key="2">
    <source>
        <dbReference type="Proteomes" id="UP001595850"/>
    </source>
</evidence>
<sequence>MSGASHPPAEAGVAAFVIARPAGDEVAVVYVPAGAAVRVHHPDGQTRDYMPNLPQAATYAAIPGDGQAIGWGAVPCWHPTVRSLRNQRHPLDRAAWHAAARAVGDGVVYVRYARREHHGRTRWTAIGHRPHLPAQQIGACA</sequence>
<keyword evidence="2" id="KW-1185">Reference proteome</keyword>
<dbReference type="EMBL" id="JBHSBM010000060">
    <property type="protein sequence ID" value="MFC4062789.1"/>
    <property type="molecule type" value="Genomic_DNA"/>
</dbReference>
<dbReference type="Proteomes" id="UP001595850">
    <property type="component" value="Unassembled WGS sequence"/>
</dbReference>
<protein>
    <submittedName>
        <fullName evidence="1">Uncharacterized protein</fullName>
    </submittedName>
</protein>
<accession>A0ABV8IEY2</accession>
<organism evidence="1 2">
    <name type="scientific">Planomonospora corallina</name>
    <dbReference type="NCBI Taxonomy" id="1806052"/>
    <lineage>
        <taxon>Bacteria</taxon>
        <taxon>Bacillati</taxon>
        <taxon>Actinomycetota</taxon>
        <taxon>Actinomycetes</taxon>
        <taxon>Streptosporangiales</taxon>
        <taxon>Streptosporangiaceae</taxon>
        <taxon>Planomonospora</taxon>
    </lineage>
</organism>
<dbReference type="RefSeq" id="WP_377294223.1">
    <property type="nucleotide sequence ID" value="NZ_JBHSBM010000060.1"/>
</dbReference>
<evidence type="ECO:0000313" key="1">
    <source>
        <dbReference type="EMBL" id="MFC4062789.1"/>
    </source>
</evidence>
<name>A0ABV8IEY2_9ACTN</name>
<proteinExistence type="predicted"/>
<gene>
    <name evidence="1" type="ORF">ACFOWE_31245</name>
</gene>
<reference evidence="2" key="1">
    <citation type="journal article" date="2019" name="Int. J. Syst. Evol. Microbiol.">
        <title>The Global Catalogue of Microorganisms (GCM) 10K type strain sequencing project: providing services to taxonomists for standard genome sequencing and annotation.</title>
        <authorList>
            <consortium name="The Broad Institute Genomics Platform"/>
            <consortium name="The Broad Institute Genome Sequencing Center for Infectious Disease"/>
            <person name="Wu L."/>
            <person name="Ma J."/>
        </authorList>
    </citation>
    <scope>NUCLEOTIDE SEQUENCE [LARGE SCALE GENOMIC DNA]</scope>
    <source>
        <strain evidence="2">TBRC 4489</strain>
    </source>
</reference>